<comment type="similarity">
    <text evidence="1">Belongs to the protein kinase superfamily. TKL Ser/Thr protein kinase family. RAF subfamily.</text>
</comment>
<dbReference type="InterPro" id="IPR011009">
    <property type="entry name" value="Kinase-like_dom_sf"/>
</dbReference>
<dbReference type="SUPFAM" id="SSF56112">
    <property type="entry name" value="Protein kinase-like (PK-like)"/>
    <property type="match status" value="1"/>
</dbReference>
<dbReference type="EC" id="2.7.11.1" evidence="2"/>
<keyword evidence="6" id="KW-0808">Transferase</keyword>
<keyword evidence="7 17" id="KW-0547">Nucleotide-binding</keyword>
<feature type="region of interest" description="Disordered" evidence="19">
    <location>
        <begin position="311"/>
        <end position="364"/>
    </location>
</feature>
<keyword evidence="10" id="KW-0112">Calmodulin-binding</keyword>
<dbReference type="InterPro" id="IPR000719">
    <property type="entry name" value="Prot_kinase_dom"/>
</dbReference>
<dbReference type="GO" id="GO:0009881">
    <property type="term" value="F:photoreceptor activity"/>
    <property type="evidence" value="ECO:0007669"/>
    <property type="project" value="UniProtKB-KW"/>
</dbReference>
<evidence type="ECO:0000256" key="15">
    <source>
        <dbReference type="ARBA" id="ARBA00047899"/>
    </source>
</evidence>
<evidence type="ECO:0000256" key="8">
    <source>
        <dbReference type="ARBA" id="ARBA00022777"/>
    </source>
</evidence>
<feature type="compositionally biased region" description="Low complexity" evidence="19">
    <location>
        <begin position="432"/>
        <end position="443"/>
    </location>
</feature>
<dbReference type="Proteomes" id="UP000467840">
    <property type="component" value="Chromosome 1"/>
</dbReference>
<dbReference type="FunFam" id="3.30.200.20:FF:000060">
    <property type="entry name" value="Serine/threonine-protein kinase isoform 1"/>
    <property type="match status" value="1"/>
</dbReference>
<evidence type="ECO:0000313" key="22">
    <source>
        <dbReference type="EMBL" id="KAF2297740.1"/>
    </source>
</evidence>
<feature type="region of interest" description="Disordered" evidence="19">
    <location>
        <begin position="1093"/>
        <end position="1135"/>
    </location>
</feature>
<feature type="compositionally biased region" description="Basic and acidic residues" evidence="19">
    <location>
        <begin position="316"/>
        <end position="325"/>
    </location>
</feature>
<evidence type="ECO:0000256" key="17">
    <source>
        <dbReference type="PROSITE-ProRule" id="PRU10141"/>
    </source>
</evidence>
<comment type="catalytic activity">
    <reaction evidence="16">
        <text>L-seryl-[protein] + ATP = O-phospho-L-seryl-[protein] + ADP + H(+)</text>
        <dbReference type="Rhea" id="RHEA:17989"/>
        <dbReference type="Rhea" id="RHEA-COMP:9863"/>
        <dbReference type="Rhea" id="RHEA-COMP:11604"/>
        <dbReference type="ChEBI" id="CHEBI:15378"/>
        <dbReference type="ChEBI" id="CHEBI:29999"/>
        <dbReference type="ChEBI" id="CHEBI:30616"/>
        <dbReference type="ChEBI" id="CHEBI:83421"/>
        <dbReference type="ChEBI" id="CHEBI:456216"/>
        <dbReference type="EC" id="2.7.11.1"/>
    </reaction>
</comment>
<evidence type="ECO:0000256" key="10">
    <source>
        <dbReference type="ARBA" id="ARBA00022860"/>
    </source>
</evidence>
<keyword evidence="3" id="KW-0723">Serine/threonine-protein kinase</keyword>
<evidence type="ECO:0000256" key="14">
    <source>
        <dbReference type="ARBA" id="ARBA00024378"/>
    </source>
</evidence>
<evidence type="ECO:0000256" key="4">
    <source>
        <dbReference type="ARBA" id="ARBA00022543"/>
    </source>
</evidence>
<feature type="binding site" evidence="17">
    <location>
        <position position="489"/>
    </location>
    <ligand>
        <name>ATP</name>
        <dbReference type="ChEBI" id="CHEBI:30616"/>
    </ligand>
</feature>
<dbReference type="Gene3D" id="1.10.510.10">
    <property type="entry name" value="Transferase(Phosphotransferase) domain 1"/>
    <property type="match status" value="1"/>
</dbReference>
<evidence type="ECO:0000256" key="6">
    <source>
        <dbReference type="ARBA" id="ARBA00022679"/>
    </source>
</evidence>
<dbReference type="PANTHER" id="PTHR32295">
    <property type="entry name" value="IQ-DOMAIN 5-RELATED"/>
    <property type="match status" value="1"/>
</dbReference>
<gene>
    <name evidence="22" type="ORF">GH714_002511</name>
</gene>
<evidence type="ECO:0000256" key="12">
    <source>
        <dbReference type="ARBA" id="ARBA00023170"/>
    </source>
</evidence>
<reference evidence="22 23" key="1">
    <citation type="journal article" date="2020" name="Mol. Plant">
        <title>The Chromosome-Based Rubber Tree Genome Provides New Insights into Spurge Genome Evolution and Rubber Biosynthesis.</title>
        <authorList>
            <person name="Liu J."/>
            <person name="Shi C."/>
            <person name="Shi C.C."/>
            <person name="Li W."/>
            <person name="Zhang Q.J."/>
            <person name="Zhang Y."/>
            <person name="Li K."/>
            <person name="Lu H.F."/>
            <person name="Shi C."/>
            <person name="Zhu S.T."/>
            <person name="Xiao Z.Y."/>
            <person name="Nan H."/>
            <person name="Yue Y."/>
            <person name="Zhu X.G."/>
            <person name="Wu Y."/>
            <person name="Hong X.N."/>
            <person name="Fan G.Y."/>
            <person name="Tong Y."/>
            <person name="Zhang D."/>
            <person name="Mao C.L."/>
            <person name="Liu Y.L."/>
            <person name="Hao S.J."/>
            <person name="Liu W.Q."/>
            <person name="Lv M.Q."/>
            <person name="Zhang H.B."/>
            <person name="Liu Y."/>
            <person name="Hu-Tang G.R."/>
            <person name="Wang J.P."/>
            <person name="Wang J.H."/>
            <person name="Sun Y.H."/>
            <person name="Ni S.B."/>
            <person name="Chen W.B."/>
            <person name="Zhang X.C."/>
            <person name="Jiao Y.N."/>
            <person name="Eichler E.E."/>
            <person name="Li G.H."/>
            <person name="Liu X."/>
            <person name="Gao L.Z."/>
        </authorList>
    </citation>
    <scope>NUCLEOTIDE SEQUENCE [LARGE SCALE GENOMIC DNA]</scope>
    <source>
        <strain evidence="23">cv. GT1</strain>
        <tissue evidence="22">Leaf</tissue>
    </source>
</reference>
<evidence type="ECO:0000256" key="5">
    <source>
        <dbReference type="ARBA" id="ARBA00022606"/>
    </source>
</evidence>
<keyword evidence="11" id="KW-0157">Chromophore</keyword>
<dbReference type="PANTHER" id="PTHR32295:SF11">
    <property type="entry name" value="PROTEIN IQ-DOMAIN 22"/>
    <property type="match status" value="1"/>
</dbReference>
<keyword evidence="18" id="KW-0175">Coiled coil</keyword>
<name>A0A6A6L8H9_HEVBR</name>
<evidence type="ECO:0000256" key="3">
    <source>
        <dbReference type="ARBA" id="ARBA00022527"/>
    </source>
</evidence>
<evidence type="ECO:0000256" key="18">
    <source>
        <dbReference type="SAM" id="Coils"/>
    </source>
</evidence>
<evidence type="ECO:0000256" key="1">
    <source>
        <dbReference type="ARBA" id="ARBA00010507"/>
    </source>
</evidence>
<comment type="similarity">
    <text evidence="13">Belongs to the IQD family.</text>
</comment>
<protein>
    <recommendedName>
        <fullName evidence="2">non-specific serine/threonine protein kinase</fullName>
        <ecNumber evidence="2">2.7.11.1</ecNumber>
    </recommendedName>
</protein>
<evidence type="ECO:0000256" key="2">
    <source>
        <dbReference type="ARBA" id="ARBA00012513"/>
    </source>
</evidence>
<feature type="region of interest" description="Disordered" evidence="19">
    <location>
        <begin position="844"/>
        <end position="870"/>
    </location>
</feature>
<evidence type="ECO:0000313" key="23">
    <source>
        <dbReference type="Proteomes" id="UP000467840"/>
    </source>
</evidence>
<keyword evidence="23" id="KW-1185">Reference proteome</keyword>
<feature type="compositionally biased region" description="Basic and acidic residues" evidence="19">
    <location>
        <begin position="335"/>
        <end position="345"/>
    </location>
</feature>
<dbReference type="InterPro" id="IPR001245">
    <property type="entry name" value="Ser-Thr/Tyr_kinase_cat_dom"/>
</dbReference>
<dbReference type="SMART" id="SM00015">
    <property type="entry name" value="IQ"/>
    <property type="match status" value="2"/>
</dbReference>
<keyword evidence="9 17" id="KW-0067">ATP-binding</keyword>
<accession>A0A6A6L8H9</accession>
<dbReference type="EMBL" id="JAAGAX010000011">
    <property type="protein sequence ID" value="KAF2297740.1"/>
    <property type="molecule type" value="Genomic_DNA"/>
</dbReference>
<keyword evidence="5" id="KW-0716">Sensory transduction</keyword>
<feature type="region of interest" description="Disordered" evidence="19">
    <location>
        <begin position="696"/>
        <end position="721"/>
    </location>
</feature>
<evidence type="ECO:0000259" key="21">
    <source>
        <dbReference type="PROSITE" id="PS50112"/>
    </source>
</evidence>
<dbReference type="NCBIfam" id="TIGR00229">
    <property type="entry name" value="sensory_box"/>
    <property type="match status" value="1"/>
</dbReference>
<dbReference type="CDD" id="cd00130">
    <property type="entry name" value="PAS"/>
    <property type="match status" value="1"/>
</dbReference>
<keyword evidence="8" id="KW-0418">Kinase</keyword>
<feature type="domain" description="PAS" evidence="21">
    <location>
        <begin position="102"/>
        <end position="132"/>
    </location>
</feature>
<evidence type="ECO:0000256" key="16">
    <source>
        <dbReference type="ARBA" id="ARBA00048679"/>
    </source>
</evidence>
<evidence type="ECO:0000259" key="20">
    <source>
        <dbReference type="PROSITE" id="PS50011"/>
    </source>
</evidence>
<dbReference type="Gene3D" id="3.30.200.20">
    <property type="entry name" value="Phosphorylase Kinase, domain 1"/>
    <property type="match status" value="1"/>
</dbReference>
<dbReference type="CDD" id="cd23767">
    <property type="entry name" value="IQCD"/>
    <property type="match status" value="1"/>
</dbReference>
<feature type="compositionally biased region" description="Low complexity" evidence="19">
    <location>
        <begin position="1099"/>
        <end position="1112"/>
    </location>
</feature>
<keyword evidence="12" id="KW-0675">Receptor</keyword>
<evidence type="ECO:0000256" key="7">
    <source>
        <dbReference type="ARBA" id="ARBA00022741"/>
    </source>
</evidence>
<dbReference type="InterPro" id="IPR000014">
    <property type="entry name" value="PAS"/>
</dbReference>
<feature type="region of interest" description="Disordered" evidence="19">
    <location>
        <begin position="976"/>
        <end position="1044"/>
    </location>
</feature>
<dbReference type="PROSITE" id="PS50112">
    <property type="entry name" value="PAS"/>
    <property type="match status" value="1"/>
</dbReference>
<dbReference type="Pfam" id="PF00612">
    <property type="entry name" value="IQ"/>
    <property type="match status" value="1"/>
</dbReference>
<evidence type="ECO:0000256" key="13">
    <source>
        <dbReference type="ARBA" id="ARBA00024341"/>
    </source>
</evidence>
<feature type="compositionally biased region" description="Low complexity" evidence="19">
    <location>
        <begin position="844"/>
        <end position="856"/>
    </location>
</feature>
<dbReference type="InterPro" id="IPR035965">
    <property type="entry name" value="PAS-like_dom_sf"/>
</dbReference>
<dbReference type="PROSITE" id="PS00107">
    <property type="entry name" value="PROTEIN_KINASE_ATP"/>
    <property type="match status" value="1"/>
</dbReference>
<dbReference type="InterPro" id="IPR000048">
    <property type="entry name" value="IQ_motif_EF-hand-BS"/>
</dbReference>
<evidence type="ECO:0000256" key="19">
    <source>
        <dbReference type="SAM" id="MobiDB-lite"/>
    </source>
</evidence>
<organism evidence="22 23">
    <name type="scientific">Hevea brasiliensis</name>
    <name type="common">Para rubber tree</name>
    <name type="synonym">Siphonia brasiliensis</name>
    <dbReference type="NCBI Taxonomy" id="3981"/>
    <lineage>
        <taxon>Eukaryota</taxon>
        <taxon>Viridiplantae</taxon>
        <taxon>Streptophyta</taxon>
        <taxon>Embryophyta</taxon>
        <taxon>Tracheophyta</taxon>
        <taxon>Spermatophyta</taxon>
        <taxon>Magnoliopsida</taxon>
        <taxon>eudicotyledons</taxon>
        <taxon>Gunneridae</taxon>
        <taxon>Pentapetalae</taxon>
        <taxon>rosids</taxon>
        <taxon>fabids</taxon>
        <taxon>Malpighiales</taxon>
        <taxon>Euphorbiaceae</taxon>
        <taxon>Crotonoideae</taxon>
        <taxon>Micrandreae</taxon>
        <taxon>Hevea</taxon>
    </lineage>
</organism>
<feature type="region of interest" description="Disordered" evidence="19">
    <location>
        <begin position="400"/>
        <end position="451"/>
    </location>
</feature>
<evidence type="ECO:0000256" key="9">
    <source>
        <dbReference type="ARBA" id="ARBA00022840"/>
    </source>
</evidence>
<dbReference type="PROSITE" id="PS50011">
    <property type="entry name" value="PROTEIN_KINASE_DOM"/>
    <property type="match status" value="1"/>
</dbReference>
<dbReference type="GO" id="GO:0005524">
    <property type="term" value="F:ATP binding"/>
    <property type="evidence" value="ECO:0007669"/>
    <property type="project" value="UniProtKB-UniRule"/>
</dbReference>
<feature type="compositionally biased region" description="Polar residues" evidence="19">
    <location>
        <begin position="1014"/>
        <end position="1024"/>
    </location>
</feature>
<dbReference type="Gene3D" id="3.30.450.20">
    <property type="entry name" value="PAS domain"/>
    <property type="match status" value="1"/>
</dbReference>
<dbReference type="GO" id="GO:0004674">
    <property type="term" value="F:protein serine/threonine kinase activity"/>
    <property type="evidence" value="ECO:0007669"/>
    <property type="project" value="UniProtKB-KW"/>
</dbReference>
<feature type="compositionally biased region" description="Polar residues" evidence="19">
    <location>
        <begin position="976"/>
        <end position="1000"/>
    </location>
</feature>
<feature type="domain" description="Protein kinase" evidence="20">
    <location>
        <begin position="462"/>
        <end position="779"/>
    </location>
</feature>
<dbReference type="AlphaFoldDB" id="A0A6A6L8H9"/>
<dbReference type="InterPro" id="IPR025064">
    <property type="entry name" value="DUF4005"/>
</dbReference>
<dbReference type="PROSITE" id="PS50096">
    <property type="entry name" value="IQ"/>
    <property type="match status" value="2"/>
</dbReference>
<comment type="catalytic activity">
    <reaction evidence="15">
        <text>L-threonyl-[protein] + ATP = O-phospho-L-threonyl-[protein] + ADP + H(+)</text>
        <dbReference type="Rhea" id="RHEA:46608"/>
        <dbReference type="Rhea" id="RHEA-COMP:11060"/>
        <dbReference type="Rhea" id="RHEA-COMP:11605"/>
        <dbReference type="ChEBI" id="CHEBI:15378"/>
        <dbReference type="ChEBI" id="CHEBI:30013"/>
        <dbReference type="ChEBI" id="CHEBI:30616"/>
        <dbReference type="ChEBI" id="CHEBI:61977"/>
        <dbReference type="ChEBI" id="CHEBI:456216"/>
        <dbReference type="EC" id="2.7.11.1"/>
    </reaction>
</comment>
<dbReference type="InterPro" id="IPR017441">
    <property type="entry name" value="Protein_kinase_ATP_BS"/>
</dbReference>
<dbReference type="Pfam" id="PF13178">
    <property type="entry name" value="DUF4005"/>
    <property type="match status" value="1"/>
</dbReference>
<feature type="coiled-coil region" evidence="18">
    <location>
        <begin position="11"/>
        <end position="48"/>
    </location>
</feature>
<keyword evidence="4" id="KW-0600">Photoreceptor protein</keyword>
<dbReference type="Pfam" id="PF07714">
    <property type="entry name" value="PK_Tyr_Ser-Thr"/>
    <property type="match status" value="2"/>
</dbReference>
<comment type="caution">
    <text evidence="22">The sequence shown here is derived from an EMBL/GenBank/DDBJ whole genome shotgun (WGS) entry which is preliminary data.</text>
</comment>
<comment type="subunit">
    <text evidence="14">Binds to multiple calmodulin (CaM) in the presence of Ca(2+) and CaM-like proteins.</text>
</comment>
<dbReference type="GO" id="GO:0005516">
    <property type="term" value="F:calmodulin binding"/>
    <property type="evidence" value="ECO:0007669"/>
    <property type="project" value="UniProtKB-KW"/>
</dbReference>
<feature type="region of interest" description="Disordered" evidence="19">
    <location>
        <begin position="1067"/>
        <end position="1086"/>
    </location>
</feature>
<dbReference type="Gene3D" id="1.20.5.190">
    <property type="match status" value="1"/>
</dbReference>
<sequence>MAGDQSGSSLYRVLADRCLSLEASHAELEEELSEMVEQKKKKKMIRNDNSEMIVMPDSDEVTSDSGWGCIPGYFTAGGPYKRVLESIGHAVHKFKFTSILDTYMNHSAEHLYGWKDYEVLGRSVAELLVDEEYYAPLNKIVGRLSFGQSWSGQFPFKKKNGDIFVAIVTKSPLYEDGKLAGIITVSSDAATFNSTANSENLRTHQDRARVPRINLKKIQWRPRPLIAPVPQIASSVSNLASRLKLQKRDDDTCDGHENFRDKEHDATKAKGVKSALPGALAATVLSKLHIGGIGSTGKEDVIGQQNGMSVTADGYKSTKETDNPRASEPSSSHHCTTDTECEGRIPHKRNSLHADSKVNSSRNPKASEESCQAYLIECNQCLGLAKPGDQLPRLGCQEDENELEPETPNLETAETEDKAQGQPDGTRFPSAGESSGRVGSSPSRGDKESNSVVDCEIQWEDLQLGEEIGQGSYAVVYRGIWNGSDVAVKLYFGNQYKEETLLDYQKEIDIMKRLRHPNVLLFMGAVYSQERLAIVTEFLPRSDVFSYGVILWELMTVSIPWVNLNAMQVVGVVGFMDRRLELPEGIDPKLESIVRDCWQRTLFSHSPTHGSHYAPSRSLIPVTLLSLSPLCECILSQTPPSPCSFTIADPSQMGKASKWFRAVLGLKKPVTPSSERQQQTTGRLKEKRRWSFVKSYSEKDHQQHGVLDGQEGSVTVQSSSEYEEEPNRHAIAVAAATAAVAEAAVAAAHAAAEVVRLTSSGRCANNPPVTYVSGSHAWREDWAAVKIQAAFRGYLARRALRALKALVRLQALVRGHIERKRTAAWLHRMQALLRAQARARAGRIQVSESSHSSCKSSHSHHPAGPPTPEKFEHAIRARSGKYEQSSILKRTGSKSNGRAIIDEDKPHLSFNWSGRGMDERSWEQRVPLTRTSTIDDEKSDKILEVDTGKTYFTPKHRNLFHSSYLALASDQYSRSFTTSKDSTNHQAVPSPSSGEVQSLSPLKFPRADEEAFRTAQNSPQFYSTSSRGGGGRRSPFTPSKSDGSASFLSGYSDYYPNYMSYTESSRAKVRSLSAPKQRPQYERSTSTKRYTIHGFGEPRSSSAQRASALRASFTSKAYPGSGRLDRLGMPVGQRY</sequence>
<proteinExistence type="inferred from homology"/>
<evidence type="ECO:0000256" key="11">
    <source>
        <dbReference type="ARBA" id="ARBA00022991"/>
    </source>
</evidence>
<dbReference type="SUPFAM" id="SSF55785">
    <property type="entry name" value="PYP-like sensor domain (PAS domain)"/>
    <property type="match status" value="1"/>
</dbReference>